<sequence>MLSEFGGLWPFETLTPMKYGAILCDPPWAYVMRSEKGHAKSPEAHYGTMSPDELAALPVGQLAGPDCLIFMWSTWPHMKIAQQLLEDWGFAYITGGSWNKRGRSGKAMVGTGYFLRSSCEPFLVGKIGRPSPGSHSVTNLIDAAEIPDTIEALRREHSRKPAEMREMIEQLLPRAYCCELFAREPWPGHDVWGDETTKFAEAST</sequence>
<dbReference type="SUPFAM" id="SSF53335">
    <property type="entry name" value="S-adenosyl-L-methionine-dependent methyltransferases"/>
    <property type="match status" value="1"/>
</dbReference>
<dbReference type="EMBL" id="OBMT01000018">
    <property type="protein sequence ID" value="SOC19557.1"/>
    <property type="molecule type" value="Genomic_DNA"/>
</dbReference>
<dbReference type="RefSeq" id="WP_097071304.1">
    <property type="nucleotide sequence ID" value="NZ_OBMT01000018.1"/>
</dbReference>
<accession>A0A285TGT2</accession>
<dbReference type="GO" id="GO:0032259">
    <property type="term" value="P:methylation"/>
    <property type="evidence" value="ECO:0007669"/>
    <property type="project" value="UniProtKB-KW"/>
</dbReference>
<keyword evidence="3" id="KW-0949">S-adenosyl-L-methionine</keyword>
<keyword evidence="6" id="KW-1185">Reference proteome</keyword>
<evidence type="ECO:0000256" key="3">
    <source>
        <dbReference type="ARBA" id="ARBA00022691"/>
    </source>
</evidence>
<dbReference type="OrthoDB" id="9800596at2"/>
<evidence type="ECO:0000256" key="1">
    <source>
        <dbReference type="ARBA" id="ARBA00022603"/>
    </source>
</evidence>
<dbReference type="InterPro" id="IPR007757">
    <property type="entry name" value="MT-A70-like"/>
</dbReference>
<dbReference type="PANTHER" id="PTHR12829">
    <property type="entry name" value="N6-ADENOSINE-METHYLTRANSFERASE"/>
    <property type="match status" value="1"/>
</dbReference>
<dbReference type="PANTHER" id="PTHR12829:SF7">
    <property type="entry name" value="N6-ADENOSINE-METHYLTRANSFERASE CATALYTIC SUBUNIT"/>
    <property type="match status" value="1"/>
</dbReference>
<name>A0A285TGT2_9RHOB</name>
<evidence type="ECO:0000256" key="4">
    <source>
        <dbReference type="PROSITE-ProRule" id="PRU00489"/>
    </source>
</evidence>
<dbReference type="AlphaFoldDB" id="A0A285TGT2"/>
<evidence type="ECO:0000256" key="2">
    <source>
        <dbReference type="ARBA" id="ARBA00022679"/>
    </source>
</evidence>
<dbReference type="InterPro" id="IPR029063">
    <property type="entry name" value="SAM-dependent_MTases_sf"/>
</dbReference>
<proteinExistence type="inferred from homology"/>
<dbReference type="Pfam" id="PF05063">
    <property type="entry name" value="MT-A70"/>
    <property type="match status" value="1"/>
</dbReference>
<dbReference type="GO" id="GO:0008168">
    <property type="term" value="F:methyltransferase activity"/>
    <property type="evidence" value="ECO:0007669"/>
    <property type="project" value="UniProtKB-KW"/>
</dbReference>
<keyword evidence="2" id="KW-0808">Transferase</keyword>
<keyword evidence="1 5" id="KW-0489">Methyltransferase</keyword>
<organism evidence="5 6">
    <name type="scientific">Rhodobacter maris</name>
    <dbReference type="NCBI Taxonomy" id="446682"/>
    <lineage>
        <taxon>Bacteria</taxon>
        <taxon>Pseudomonadati</taxon>
        <taxon>Pseudomonadota</taxon>
        <taxon>Alphaproteobacteria</taxon>
        <taxon>Rhodobacterales</taxon>
        <taxon>Rhodobacter group</taxon>
        <taxon>Rhodobacter</taxon>
    </lineage>
</organism>
<evidence type="ECO:0000313" key="5">
    <source>
        <dbReference type="EMBL" id="SOC19557.1"/>
    </source>
</evidence>
<reference evidence="6" key="1">
    <citation type="submission" date="2017-08" db="EMBL/GenBank/DDBJ databases">
        <authorList>
            <person name="Varghese N."/>
            <person name="Submissions S."/>
        </authorList>
    </citation>
    <scope>NUCLEOTIDE SEQUENCE [LARGE SCALE GENOMIC DNA]</scope>
    <source>
        <strain evidence="6">JA276</strain>
    </source>
</reference>
<dbReference type="PROSITE" id="PS51143">
    <property type="entry name" value="MT_A70"/>
    <property type="match status" value="1"/>
</dbReference>
<gene>
    <name evidence="5" type="ORF">SAMN05877831_11811</name>
</gene>
<dbReference type="Proteomes" id="UP000219111">
    <property type="component" value="Unassembled WGS sequence"/>
</dbReference>
<evidence type="ECO:0000313" key="6">
    <source>
        <dbReference type="Proteomes" id="UP000219111"/>
    </source>
</evidence>
<comment type="similarity">
    <text evidence="4">Belongs to the MT-A70-like family.</text>
</comment>
<protein>
    <submittedName>
        <fullName evidence="5">N6-adenosine-specific RNA methylase IME4</fullName>
    </submittedName>
</protein>